<dbReference type="EMBL" id="CP159837">
    <property type="protein sequence ID" value="XCM35623.1"/>
    <property type="molecule type" value="Genomic_DNA"/>
</dbReference>
<feature type="repeat" description="WD" evidence="3">
    <location>
        <begin position="1618"/>
        <end position="1650"/>
    </location>
</feature>
<dbReference type="InterPro" id="IPR036322">
    <property type="entry name" value="WD40_repeat_dom_sf"/>
</dbReference>
<evidence type="ECO:0000256" key="5">
    <source>
        <dbReference type="SAM" id="MobiDB-lite"/>
    </source>
</evidence>
<dbReference type="PANTHER" id="PTHR22847">
    <property type="entry name" value="WD40 REPEAT PROTEIN"/>
    <property type="match status" value="1"/>
</dbReference>
<feature type="domain" description="TEP-1 second beta-propeller" evidence="7">
    <location>
        <begin position="1180"/>
        <end position="1366"/>
    </location>
</feature>
<dbReference type="SUPFAM" id="SSF52540">
    <property type="entry name" value="P-loop containing nucleoside triphosphate hydrolases"/>
    <property type="match status" value="1"/>
</dbReference>
<evidence type="ECO:0000256" key="4">
    <source>
        <dbReference type="SAM" id="Coils"/>
    </source>
</evidence>
<protein>
    <submittedName>
        <fullName evidence="8">Uncharacterized protein</fullName>
    </submittedName>
</protein>
<feature type="repeat" description="WD" evidence="3">
    <location>
        <begin position="1290"/>
        <end position="1321"/>
    </location>
</feature>
<keyword evidence="2" id="KW-0677">Repeat</keyword>
<proteinExistence type="predicted"/>
<evidence type="ECO:0000259" key="7">
    <source>
        <dbReference type="Pfam" id="PF25047"/>
    </source>
</evidence>
<sequence>MNYDTIEDLVWSIAAGQGEFTLTFAHCNYAKGREELIQQLQSECEITRLDLAPGDKNIYEKISQKIQSESPSAMMVVGLETVENLPELLRITNNQRERFRADFKFPLVLWVNDIVLGQFTELAMDFKTFGVTIYLPITPDALQLFVKQKSEQFFEIFLQSGGSQFISNAEILGQSYQQEIEATKADFARFGENMSPYIQGCLDLIRGRDEYQRHQIDEALKYYQATQESWLCCQDQDKDNEVSPLQQAVLEFHLGLAYGEKADPEAQQQAKNHLTSFIDILATQDRPDLTAKFINNLGELLLKLKQWSGLKELAGKAIDLHQKYHQFRELAQAYGFLAQVALTEQKWQLACDNANLALSRGNAPVLAPNAIAVLAPNSPVLAPIYLLLAQGQEQLTNHDESWQNCQEALNLEIDGQPDYFIQLLQELRDLYFQHGHYLEAYKIKIEIQIRKQQYGLTAFVGAGRLKVSKTEDSSVFGRQGDIEKLVDKLCSKQNKLIIIYGESGVGKSSLVEAGLVPALQRRKLIDNRDIVVVYLRVYTNWDEELLERLGTPLSPPLFRGETGAEKAPLNKGGLGGSDLAPQAGTPLSPPLFRGETGAEKAPLNKGGLGGSDLAPQAGSPLSPPLFRGEEENKAPLNKGGLGGSDLAPQAGTPLSPPLLRGETGAEKAPLSKGGLGGSDLAPQAGTPLSPPLLRGEEENKAPLNKGGLGGSANTVLDQIRAQLKNNDQNYQFTVLIFDQFEEFFFVVTDEAKRQRFFELISECLKQAYVKVVFSLREDYIYLILQGTRRLDFSTINNDVLDKEILYYIGNFGGDEAKEVMQNLTHNSQFKLEDELIKQLVEDLAKLGEVRPIEMQIVGAELQEKQIKTIEEYGKLGEQPKAKLVEQYLQDVIDDCGSEENRQLAQYVLSLLTDEHNNTRPLKTRSEIQANLTDLLANLSPINLHQQLDVVLEILVLSGLVMLLPEKVQNRYQLVHDYLVEVIRQQEGSSLRAQLQEAKAEREKEKQARLKLLKRAVAGLIVGVVGLAGLTVWAIQSAFKAQQETEKAQHQEILALSQSSKAYYLLNQDSLDALIEAIKAGVKVKQGAEKIPLETRIFSVGILQQAVYPQAMGENIQEKNRLVGHQNWVSSVTFSPDGQTIASGSWDGIIRLWSREGKLLHTLEGHQKPVSSLAFDPDGQTIASGSDDNTIKLWSREGKLLRTLNSEEGHQKPVSSLAFDPDGQTIASGSEDKTIKLWSREGKLLHTLNVNGHKDSVLSVAFSPDGQTIASGSKDKTIKLWSREGKLLHTLKSHQDWVYDVAFSPDGQTIASGSKDKTINLWRREGKLLDTLAGDQNSVYSVAFSPDGQTIASGSGDKTIKLWSREGKLLDTLAGHKGLVNSVAFSPDGQTIASGSWDKTIKLWSREGKLLDTLEGNQSLVRSVVFSPDGLVIASGSWDKTIKLWRREGKLLHTLKSHQDWVISVAFSPDGQTIASGSKDKTIKLWSREGKLLHTLSGHKGSVSSVAFSPDGQTIASGSYDNTIKLWSREGKLLHTLQSHQSWVSSVAFAPDGHMIASGSKDKTIKLWSREGKLLHTLSGHQDSVWSVAFSPDSQTIASGSEDNTIKLWSREGKLLHTLEGHQSLVRSVAFSPDGQIIASGSGDKTIKLWSREGKLLHTLEGHQDWVISVAFSPDGKTLVSASGDGKVILWNLDLDDLLVEGCNLVRDYLANSDDEQARENRRLCDGVGR</sequence>
<dbReference type="Gene3D" id="1.25.40.10">
    <property type="entry name" value="Tetratricopeptide repeat domain"/>
    <property type="match status" value="1"/>
</dbReference>
<dbReference type="PROSITE" id="PS00678">
    <property type="entry name" value="WD_REPEATS_1"/>
    <property type="match status" value="1"/>
</dbReference>
<dbReference type="InterPro" id="IPR049052">
    <property type="entry name" value="nSTAND1"/>
</dbReference>
<dbReference type="PROSITE" id="PS00675">
    <property type="entry name" value="SIGMA54_INTERACT_1"/>
    <property type="match status" value="1"/>
</dbReference>
<dbReference type="InterPro" id="IPR025662">
    <property type="entry name" value="Sigma_54_int_dom_ATP-bd_1"/>
</dbReference>
<evidence type="ECO:0000313" key="8">
    <source>
        <dbReference type="EMBL" id="XCM35623.1"/>
    </source>
</evidence>
<dbReference type="InterPro" id="IPR056829">
    <property type="entry name" value="Beta-prop_TEP1_2nd"/>
</dbReference>
<dbReference type="PROSITE" id="PS50294">
    <property type="entry name" value="WD_REPEATS_REGION"/>
    <property type="match status" value="14"/>
</dbReference>
<keyword evidence="4" id="KW-0175">Coiled coil</keyword>
<feature type="repeat" description="WD" evidence="3">
    <location>
        <begin position="1536"/>
        <end position="1568"/>
    </location>
</feature>
<dbReference type="PANTHER" id="PTHR22847:SF637">
    <property type="entry name" value="WD REPEAT DOMAIN 5B"/>
    <property type="match status" value="1"/>
</dbReference>
<feature type="repeat" description="WD" evidence="3">
    <location>
        <begin position="1413"/>
        <end position="1444"/>
    </location>
</feature>
<evidence type="ECO:0000256" key="3">
    <source>
        <dbReference type="PROSITE-ProRule" id="PRU00221"/>
    </source>
</evidence>
<feature type="repeat" description="WD" evidence="3">
    <location>
        <begin position="1249"/>
        <end position="1281"/>
    </location>
</feature>
<evidence type="ECO:0000259" key="6">
    <source>
        <dbReference type="Pfam" id="PF20703"/>
    </source>
</evidence>
<dbReference type="PRINTS" id="PR00320">
    <property type="entry name" value="GPROTEINBRPT"/>
</dbReference>
<dbReference type="RefSeq" id="WP_354634942.1">
    <property type="nucleotide sequence ID" value="NZ_CP159837.1"/>
</dbReference>
<feature type="region of interest" description="Disordered" evidence="5">
    <location>
        <begin position="552"/>
        <end position="707"/>
    </location>
</feature>
<dbReference type="InterPro" id="IPR001680">
    <property type="entry name" value="WD40_rpt"/>
</dbReference>
<feature type="repeat" description="WD" evidence="3">
    <location>
        <begin position="1206"/>
        <end position="1238"/>
    </location>
</feature>
<dbReference type="Pfam" id="PF20703">
    <property type="entry name" value="nSTAND1"/>
    <property type="match status" value="2"/>
</dbReference>
<feature type="repeat" description="WD" evidence="3">
    <location>
        <begin position="1372"/>
        <end position="1404"/>
    </location>
</feature>
<dbReference type="SUPFAM" id="SSF48452">
    <property type="entry name" value="TPR-like"/>
    <property type="match status" value="1"/>
</dbReference>
<feature type="repeat" description="WD" evidence="3">
    <location>
        <begin position="1495"/>
        <end position="1527"/>
    </location>
</feature>
<dbReference type="SMART" id="SM00320">
    <property type="entry name" value="WD40"/>
    <property type="match status" value="14"/>
</dbReference>
<feature type="repeat" description="WD" evidence="3">
    <location>
        <begin position="1577"/>
        <end position="1609"/>
    </location>
</feature>
<evidence type="ECO:0000256" key="1">
    <source>
        <dbReference type="ARBA" id="ARBA00022574"/>
    </source>
</evidence>
<dbReference type="Gene3D" id="2.130.10.10">
    <property type="entry name" value="YVTN repeat-like/Quinoprotein amine dehydrogenase"/>
    <property type="match status" value="5"/>
</dbReference>
<dbReference type="InterPro" id="IPR015943">
    <property type="entry name" value="WD40/YVTN_repeat-like_dom_sf"/>
</dbReference>
<feature type="coiled-coil region" evidence="4">
    <location>
        <begin position="987"/>
        <end position="1014"/>
    </location>
</feature>
<dbReference type="CDD" id="cd00200">
    <property type="entry name" value="WD40"/>
    <property type="match status" value="2"/>
</dbReference>
<feature type="domain" description="Novel STAND NTPase 1" evidence="6">
    <location>
        <begin position="715"/>
        <end position="980"/>
    </location>
</feature>
<accession>A0AAU8JBW4</accession>
<feature type="repeat" description="WD" evidence="3">
    <location>
        <begin position="1331"/>
        <end position="1363"/>
    </location>
</feature>
<gene>
    <name evidence="8" type="ORF">ABWT76_004315</name>
</gene>
<organism evidence="8">
    <name type="scientific">Planktothricoides raciborskii GIHE-MW2</name>
    <dbReference type="NCBI Taxonomy" id="2792601"/>
    <lineage>
        <taxon>Bacteria</taxon>
        <taxon>Bacillati</taxon>
        <taxon>Cyanobacteriota</taxon>
        <taxon>Cyanophyceae</taxon>
        <taxon>Oscillatoriophycideae</taxon>
        <taxon>Oscillatoriales</taxon>
        <taxon>Oscillatoriaceae</taxon>
        <taxon>Planktothricoides</taxon>
    </lineage>
</organism>
<keyword evidence="1 3" id="KW-0853">WD repeat</keyword>
<dbReference type="InterPro" id="IPR011990">
    <property type="entry name" value="TPR-like_helical_dom_sf"/>
</dbReference>
<dbReference type="Pfam" id="PF25047">
    <property type="entry name" value="Beta-prop_TEP1_2nd"/>
    <property type="match status" value="1"/>
</dbReference>
<feature type="repeat" description="WD" evidence="3">
    <location>
        <begin position="1659"/>
        <end position="1700"/>
    </location>
</feature>
<dbReference type="InterPro" id="IPR020472">
    <property type="entry name" value="WD40_PAC1"/>
</dbReference>
<dbReference type="SUPFAM" id="SSF50978">
    <property type="entry name" value="WD40 repeat-like"/>
    <property type="match status" value="2"/>
</dbReference>
<feature type="repeat" description="WD" evidence="3">
    <location>
        <begin position="1121"/>
        <end position="1153"/>
    </location>
</feature>
<dbReference type="InterPro" id="IPR027417">
    <property type="entry name" value="P-loop_NTPase"/>
</dbReference>
<name>A0AAU8JBW4_9CYAN</name>
<dbReference type="InterPro" id="IPR019775">
    <property type="entry name" value="WD40_repeat_CS"/>
</dbReference>
<dbReference type="PROSITE" id="PS50082">
    <property type="entry name" value="WD_REPEATS_2"/>
    <property type="match status" value="14"/>
</dbReference>
<evidence type="ECO:0000256" key="2">
    <source>
        <dbReference type="ARBA" id="ARBA00022737"/>
    </source>
</evidence>
<dbReference type="Gene3D" id="3.40.50.300">
    <property type="entry name" value="P-loop containing nucleotide triphosphate hydrolases"/>
    <property type="match status" value="1"/>
</dbReference>
<feature type="repeat" description="WD" evidence="3">
    <location>
        <begin position="1454"/>
        <end position="1486"/>
    </location>
</feature>
<feature type="domain" description="Novel STAND NTPase 1" evidence="6">
    <location>
        <begin position="472"/>
        <end position="531"/>
    </location>
</feature>
<feature type="repeat" description="WD" evidence="3">
    <location>
        <begin position="1162"/>
        <end position="1194"/>
    </location>
</feature>
<reference evidence="8" key="1">
    <citation type="submission" date="2024-07" db="EMBL/GenBank/DDBJ databases">
        <authorList>
            <person name="Kim Y.J."/>
            <person name="Jeong J.Y."/>
        </authorList>
    </citation>
    <scope>NUCLEOTIDE SEQUENCE</scope>
    <source>
        <strain evidence="8">GIHE-MW2</strain>
    </source>
</reference>
<dbReference type="Pfam" id="PF00400">
    <property type="entry name" value="WD40"/>
    <property type="match status" value="8"/>
</dbReference>